<accession>A0AA41UB14</accession>
<reference evidence="4" key="1">
    <citation type="submission" date="2022-01" db="EMBL/GenBank/DDBJ databases">
        <title>Antribacter sp. nov., isolated from Guizhou of China.</title>
        <authorList>
            <person name="Chengliang C."/>
            <person name="Ya Z."/>
        </authorList>
    </citation>
    <scope>NUCLEOTIDE SEQUENCE</scope>
    <source>
        <strain evidence="4">KLBMP 9083</strain>
    </source>
</reference>
<name>A0AA41UB14_9MICO</name>
<feature type="compositionally biased region" description="Pro residues" evidence="2">
    <location>
        <begin position="7"/>
        <end position="22"/>
    </location>
</feature>
<evidence type="ECO:0000256" key="2">
    <source>
        <dbReference type="SAM" id="MobiDB-lite"/>
    </source>
</evidence>
<dbReference type="Proteomes" id="UP001165405">
    <property type="component" value="Unassembled WGS sequence"/>
</dbReference>
<dbReference type="RefSeq" id="WP_236091101.1">
    <property type="nucleotide sequence ID" value="NZ_JAKGSG010000058.1"/>
</dbReference>
<comment type="caution">
    <text evidence="4">The sequence shown here is derived from an EMBL/GenBank/DDBJ whole genome shotgun (WGS) entry which is preliminary data.</text>
</comment>
<keyword evidence="1" id="KW-0175">Coiled coil</keyword>
<evidence type="ECO:0000313" key="5">
    <source>
        <dbReference type="Proteomes" id="UP001165405"/>
    </source>
</evidence>
<evidence type="ECO:0000256" key="3">
    <source>
        <dbReference type="SAM" id="Phobius"/>
    </source>
</evidence>
<feature type="region of interest" description="Disordered" evidence="2">
    <location>
        <begin position="1"/>
        <end position="29"/>
    </location>
</feature>
<keyword evidence="3" id="KW-1133">Transmembrane helix</keyword>
<evidence type="ECO:0000313" key="4">
    <source>
        <dbReference type="EMBL" id="MCF4123287.1"/>
    </source>
</evidence>
<keyword evidence="3" id="KW-0812">Transmembrane</keyword>
<proteinExistence type="predicted"/>
<protein>
    <submittedName>
        <fullName evidence="4">Uncharacterized protein</fullName>
    </submittedName>
</protein>
<dbReference type="AlphaFoldDB" id="A0AA41UB14"/>
<feature type="coiled-coil region" evidence="1">
    <location>
        <begin position="96"/>
        <end position="137"/>
    </location>
</feature>
<sequence length="214" mass="22779">MSTNPASPLPPSVPPAAAPTPPGADQGVGSAYGAAQVYEPVSGVGQERRRGRATPVLAVLLAAAVALGTYLWVTTERWRDTSAEWEAEAGGYAREVADLRLQLDGVNAELTSAREQLATATDRITDLANEKAQLGDENVASQQYLEYQRRVSEAAGVVATALGQCTDGQQELIGYLKDADSYDPADLERFETQVADLCTQAKDANTALQQELQQ</sequence>
<organism evidence="4 5">
    <name type="scientific">Antribacter soli</name>
    <dbReference type="NCBI Taxonomy" id="2910976"/>
    <lineage>
        <taxon>Bacteria</taxon>
        <taxon>Bacillati</taxon>
        <taxon>Actinomycetota</taxon>
        <taxon>Actinomycetes</taxon>
        <taxon>Micrococcales</taxon>
        <taxon>Promicromonosporaceae</taxon>
        <taxon>Antribacter</taxon>
    </lineage>
</organism>
<evidence type="ECO:0000256" key="1">
    <source>
        <dbReference type="SAM" id="Coils"/>
    </source>
</evidence>
<gene>
    <name evidence="4" type="ORF">L1785_20160</name>
</gene>
<feature type="transmembrane region" description="Helical" evidence="3">
    <location>
        <begin position="56"/>
        <end position="73"/>
    </location>
</feature>
<dbReference type="EMBL" id="JAKGSG010000058">
    <property type="protein sequence ID" value="MCF4123287.1"/>
    <property type="molecule type" value="Genomic_DNA"/>
</dbReference>
<keyword evidence="3" id="KW-0472">Membrane</keyword>
<keyword evidence="5" id="KW-1185">Reference proteome</keyword>